<keyword evidence="2" id="KW-0472">Membrane</keyword>
<accession>A0A9N7W3L6</accession>
<dbReference type="Proteomes" id="UP001153269">
    <property type="component" value="Unassembled WGS sequence"/>
</dbReference>
<evidence type="ECO:0000313" key="3">
    <source>
        <dbReference type="EMBL" id="CAB1459550.1"/>
    </source>
</evidence>
<feature type="transmembrane region" description="Helical" evidence="2">
    <location>
        <begin position="353"/>
        <end position="374"/>
    </location>
</feature>
<reference evidence="3" key="1">
    <citation type="submission" date="2020-03" db="EMBL/GenBank/DDBJ databases">
        <authorList>
            <person name="Weist P."/>
        </authorList>
    </citation>
    <scope>NUCLEOTIDE SEQUENCE</scope>
</reference>
<dbReference type="EMBL" id="CADEAL010004436">
    <property type="protein sequence ID" value="CAB1459550.1"/>
    <property type="molecule type" value="Genomic_DNA"/>
</dbReference>
<feature type="transmembrane region" description="Helical" evidence="2">
    <location>
        <begin position="141"/>
        <end position="161"/>
    </location>
</feature>
<feature type="transmembrane region" description="Helical" evidence="2">
    <location>
        <begin position="193"/>
        <end position="213"/>
    </location>
</feature>
<feature type="transmembrane region" description="Helical" evidence="2">
    <location>
        <begin position="64"/>
        <end position="88"/>
    </location>
</feature>
<protein>
    <submittedName>
        <fullName evidence="3">Uncharacterized protein</fullName>
    </submittedName>
</protein>
<keyword evidence="2" id="KW-0812">Transmembrane</keyword>
<feature type="transmembrane region" description="Helical" evidence="2">
    <location>
        <begin position="24"/>
        <end position="52"/>
    </location>
</feature>
<evidence type="ECO:0000256" key="2">
    <source>
        <dbReference type="SAM" id="Phobius"/>
    </source>
</evidence>
<dbReference type="AlphaFoldDB" id="A0A9N7W3L6"/>
<organism evidence="3 4">
    <name type="scientific">Pleuronectes platessa</name>
    <name type="common">European plaice</name>
    <dbReference type="NCBI Taxonomy" id="8262"/>
    <lineage>
        <taxon>Eukaryota</taxon>
        <taxon>Metazoa</taxon>
        <taxon>Chordata</taxon>
        <taxon>Craniata</taxon>
        <taxon>Vertebrata</taxon>
        <taxon>Euteleostomi</taxon>
        <taxon>Actinopterygii</taxon>
        <taxon>Neopterygii</taxon>
        <taxon>Teleostei</taxon>
        <taxon>Neoteleostei</taxon>
        <taxon>Acanthomorphata</taxon>
        <taxon>Carangaria</taxon>
        <taxon>Pleuronectiformes</taxon>
        <taxon>Pleuronectoidei</taxon>
        <taxon>Pleuronectidae</taxon>
        <taxon>Pleuronectes</taxon>
    </lineage>
</organism>
<comment type="caution">
    <text evidence="3">The sequence shown here is derived from an EMBL/GenBank/DDBJ whole genome shotgun (WGS) entry which is preliminary data.</text>
</comment>
<name>A0A9N7W3L6_PLEPL</name>
<keyword evidence="2" id="KW-1133">Transmembrane helix</keyword>
<gene>
    <name evidence="3" type="ORF">PLEPLA_LOCUS47387</name>
</gene>
<evidence type="ECO:0000256" key="1">
    <source>
        <dbReference type="SAM" id="MobiDB-lite"/>
    </source>
</evidence>
<feature type="region of interest" description="Disordered" evidence="1">
    <location>
        <begin position="228"/>
        <end position="270"/>
    </location>
</feature>
<keyword evidence="4" id="KW-1185">Reference proteome</keyword>
<proteinExistence type="predicted"/>
<evidence type="ECO:0000313" key="4">
    <source>
        <dbReference type="Proteomes" id="UP001153269"/>
    </source>
</evidence>
<feature type="compositionally biased region" description="Basic and acidic residues" evidence="1">
    <location>
        <begin position="232"/>
        <end position="244"/>
    </location>
</feature>
<sequence length="435" mass="47833">MKHLKLILTCCSDGSCQHSHGRHVSFCCCCLLLFTDFLATVSLSFLCVFGSWVTAPAPPGDVIALRFLLFLSHTYGAVLLLTTPLIAVETLGRRLWPHSVAPGAKSQTVDTDGEHCYTGEVAEEEEEDWEDRNCSDQDEGWSCVTGYLCCLSVWVVVALTVRWRWKLQDEWAAACLHTTDSLMRCLPNLFSPIPSAVSPCWAMAFLSLLLLLLTTSLHMRRLASAHIQTHQTEPRLHNNSDSGRRGLVPVRSAPTKPVNRGMSASESAKCVDPEKTESSCTVHRAYSWNIEQMLAHHHGDFVLISPGSLSAERGGHELERTKRGVPLTFITGGHVDSQLSSQLGWRRWGFPCLWVNVMIGFVGVLSIVVLPLNLGVNIFLIRTIETLLELSVTSLVSSAANPSDTTASPNEAFVLSLSSGIRLIQGQTVFLKVLI</sequence>